<dbReference type="OrthoDB" id="329578at2759"/>
<proteinExistence type="predicted"/>
<feature type="domain" description="Immune mapped protein 2 N-terminal" evidence="1">
    <location>
        <begin position="12"/>
        <end position="98"/>
    </location>
</feature>
<reference evidence="2 3" key="1">
    <citation type="submission" date="2019-01" db="EMBL/GenBank/DDBJ databases">
        <authorList>
            <person name="Ferrante I. M."/>
        </authorList>
    </citation>
    <scope>NUCLEOTIDE SEQUENCE [LARGE SCALE GENOMIC DNA]</scope>
    <source>
        <strain evidence="2 3">B856</strain>
    </source>
</reference>
<evidence type="ECO:0000313" key="2">
    <source>
        <dbReference type="EMBL" id="VEU42156.1"/>
    </source>
</evidence>
<dbReference type="Pfam" id="PF18590">
    <property type="entry name" value="IMP2_N"/>
    <property type="match status" value="1"/>
</dbReference>
<sequence length="173" mass="18937">MDEIVDGVKSPEGCYLIFEASSGGRLMLLYSKDRIPKNAVGFWCAGPGRSIQGFKFKQGGGRVELIKGIAGGDQNRRKYFSGWCQFIKLAKAFDGYVIKFPNSEQGVEVDVIGFKTEEEKAYKLDLDAGLIEVAPFDAISVVPKHNTTYHGIHNIPQQIFLESGNKAGAATTI</sequence>
<dbReference type="Proteomes" id="UP000291116">
    <property type="component" value="Unassembled WGS sequence"/>
</dbReference>
<accession>A0A448ZJL4</accession>
<evidence type="ECO:0000313" key="3">
    <source>
        <dbReference type="Proteomes" id="UP000291116"/>
    </source>
</evidence>
<evidence type="ECO:0000259" key="1">
    <source>
        <dbReference type="Pfam" id="PF18590"/>
    </source>
</evidence>
<name>A0A448ZJL4_9STRA</name>
<dbReference type="EMBL" id="CAACVS010000417">
    <property type="protein sequence ID" value="VEU42156.1"/>
    <property type="molecule type" value="Genomic_DNA"/>
</dbReference>
<gene>
    <name evidence="2" type="ORF">PSNMU_V1.4_AUG-EV-PASAV3_0091150</name>
</gene>
<protein>
    <recommendedName>
        <fullName evidence="1">Immune mapped protein 2 N-terminal domain-containing protein</fullName>
    </recommendedName>
</protein>
<dbReference type="InterPro" id="IPR040955">
    <property type="entry name" value="IMP2_N"/>
</dbReference>
<dbReference type="AlphaFoldDB" id="A0A448ZJL4"/>
<organism evidence="2 3">
    <name type="scientific">Pseudo-nitzschia multistriata</name>
    <dbReference type="NCBI Taxonomy" id="183589"/>
    <lineage>
        <taxon>Eukaryota</taxon>
        <taxon>Sar</taxon>
        <taxon>Stramenopiles</taxon>
        <taxon>Ochrophyta</taxon>
        <taxon>Bacillariophyta</taxon>
        <taxon>Bacillariophyceae</taxon>
        <taxon>Bacillariophycidae</taxon>
        <taxon>Bacillariales</taxon>
        <taxon>Bacillariaceae</taxon>
        <taxon>Pseudo-nitzschia</taxon>
    </lineage>
</organism>
<keyword evidence="3" id="KW-1185">Reference proteome</keyword>